<sequence length="76" mass="8481">MDDRDRKLTRIHIESEFYIGMDGTIAISIEIVKEKSLDTKDSVRLSCRAGVAVSTLMVGRVSDCALPTAAPRYYIM</sequence>
<accession>A0A4C1THJ5</accession>
<dbReference type="AlphaFoldDB" id="A0A4C1THJ5"/>
<reference evidence="1 2" key="1">
    <citation type="journal article" date="2019" name="Commun. Biol.">
        <title>The bagworm genome reveals a unique fibroin gene that provides high tensile strength.</title>
        <authorList>
            <person name="Kono N."/>
            <person name="Nakamura H."/>
            <person name="Ohtoshi R."/>
            <person name="Tomita M."/>
            <person name="Numata K."/>
            <person name="Arakawa K."/>
        </authorList>
    </citation>
    <scope>NUCLEOTIDE SEQUENCE [LARGE SCALE GENOMIC DNA]</scope>
</reference>
<protein>
    <submittedName>
        <fullName evidence="1">Uncharacterized protein</fullName>
    </submittedName>
</protein>
<proteinExistence type="predicted"/>
<keyword evidence="2" id="KW-1185">Reference proteome</keyword>
<dbReference type="EMBL" id="BGZK01000053">
    <property type="protein sequence ID" value="GBP12751.1"/>
    <property type="molecule type" value="Genomic_DNA"/>
</dbReference>
<gene>
    <name evidence="1" type="ORF">EVAR_6085_1</name>
</gene>
<evidence type="ECO:0000313" key="1">
    <source>
        <dbReference type="EMBL" id="GBP12751.1"/>
    </source>
</evidence>
<name>A0A4C1THJ5_EUMVA</name>
<comment type="caution">
    <text evidence="1">The sequence shown here is derived from an EMBL/GenBank/DDBJ whole genome shotgun (WGS) entry which is preliminary data.</text>
</comment>
<evidence type="ECO:0000313" key="2">
    <source>
        <dbReference type="Proteomes" id="UP000299102"/>
    </source>
</evidence>
<dbReference type="Proteomes" id="UP000299102">
    <property type="component" value="Unassembled WGS sequence"/>
</dbReference>
<organism evidence="1 2">
    <name type="scientific">Eumeta variegata</name>
    <name type="common">Bagworm moth</name>
    <name type="synonym">Eumeta japonica</name>
    <dbReference type="NCBI Taxonomy" id="151549"/>
    <lineage>
        <taxon>Eukaryota</taxon>
        <taxon>Metazoa</taxon>
        <taxon>Ecdysozoa</taxon>
        <taxon>Arthropoda</taxon>
        <taxon>Hexapoda</taxon>
        <taxon>Insecta</taxon>
        <taxon>Pterygota</taxon>
        <taxon>Neoptera</taxon>
        <taxon>Endopterygota</taxon>
        <taxon>Lepidoptera</taxon>
        <taxon>Glossata</taxon>
        <taxon>Ditrysia</taxon>
        <taxon>Tineoidea</taxon>
        <taxon>Psychidae</taxon>
        <taxon>Oiketicinae</taxon>
        <taxon>Eumeta</taxon>
    </lineage>
</organism>